<dbReference type="RefSeq" id="WP_003324065.1">
    <property type="nucleotide sequence ID" value="NZ_ALPT02000035.1"/>
</dbReference>
<name>A0A094WK28_ALKAL</name>
<dbReference type="InterPro" id="IPR029063">
    <property type="entry name" value="SAM-dependent_MTases_sf"/>
</dbReference>
<dbReference type="EMBL" id="JALP01000107">
    <property type="protein sequence ID" value="THG90875.1"/>
    <property type="molecule type" value="Genomic_DNA"/>
</dbReference>
<reference evidence="1 3" key="1">
    <citation type="journal article" date="2014" name="Genome Announc.">
        <title>Draft Genome Sequence of Bacillus alcalophilus AV1934, a Classic Alkaliphile Isolated from Human Feces in 1934.</title>
        <authorList>
            <person name="Attie O."/>
            <person name="Jayaprakash A."/>
            <person name="Shah H."/>
            <person name="Paulsen I.T."/>
            <person name="Morino M."/>
            <person name="Takahashi Y."/>
            <person name="Narumi I."/>
            <person name="Sachidanandam R."/>
            <person name="Satoh K."/>
            <person name="Ito M."/>
            <person name="Krulwich T.A."/>
        </authorList>
    </citation>
    <scope>NUCLEOTIDE SEQUENCE [LARGE SCALE GENOMIC DNA]</scope>
    <source>
        <strain evidence="1 3">AV1934</strain>
    </source>
</reference>
<accession>A0A094WK28</accession>
<gene>
    <name evidence="2" type="ORF">AJ85_08405</name>
    <name evidence="1" type="ORF">BALCAV_0211845</name>
</gene>
<dbReference type="Proteomes" id="UP000297014">
    <property type="component" value="Unassembled WGS sequence"/>
</dbReference>
<dbReference type="STRING" id="1218173.BALCAV_0211845"/>
<comment type="caution">
    <text evidence="1">The sequence shown here is derived from an EMBL/GenBank/DDBJ whole genome shotgun (WGS) entry which is preliminary data.</text>
</comment>
<evidence type="ECO:0000313" key="4">
    <source>
        <dbReference type="Proteomes" id="UP000297014"/>
    </source>
</evidence>
<dbReference type="OrthoDB" id="9787807at2"/>
<sequence>MSQVEQSVALDLERIVFIGRSYEEYMRMFTLTEEELIGKQILDCPAGACSFTAVAGKKGLNVTAIDQVYQFTPEQIRKKGVLDIEHVIENMHMTKTKYQWEFFKNIPHLKEHRLAALQTFLEDYTQCHHNYITATMPNLPFADGEYDLLLSAHFLFMYGDRLDVSFHLEAIDEMIRVTNKEIRIFPVVDLYGKRYEHLDIVISHIRGLGCDVEMEEVEYEFQRGANTMLKILK</sequence>
<evidence type="ECO:0000313" key="1">
    <source>
        <dbReference type="EMBL" id="KGA97201.1"/>
    </source>
</evidence>
<dbReference type="Proteomes" id="UP000002754">
    <property type="component" value="Unassembled WGS sequence"/>
</dbReference>
<dbReference type="EMBL" id="ALPT02000035">
    <property type="protein sequence ID" value="KGA97201.1"/>
    <property type="molecule type" value="Genomic_DNA"/>
</dbReference>
<dbReference type="SUPFAM" id="SSF53335">
    <property type="entry name" value="S-adenosyl-L-methionine-dependent methyltransferases"/>
    <property type="match status" value="1"/>
</dbReference>
<keyword evidence="3" id="KW-1185">Reference proteome</keyword>
<keyword evidence="1" id="KW-0489">Methyltransferase</keyword>
<keyword evidence="1" id="KW-0808">Transferase</keyword>
<dbReference type="AlphaFoldDB" id="A0A094WK28"/>
<evidence type="ECO:0000313" key="2">
    <source>
        <dbReference type="EMBL" id="THG90875.1"/>
    </source>
</evidence>
<dbReference type="eggNOG" id="COG2226">
    <property type="taxonomic scope" value="Bacteria"/>
</dbReference>
<dbReference type="Gene3D" id="3.40.50.150">
    <property type="entry name" value="Vaccinia Virus protein VP39"/>
    <property type="match status" value="1"/>
</dbReference>
<proteinExistence type="predicted"/>
<dbReference type="GO" id="GO:0008168">
    <property type="term" value="F:methyltransferase activity"/>
    <property type="evidence" value="ECO:0007669"/>
    <property type="project" value="UniProtKB-KW"/>
</dbReference>
<protein>
    <submittedName>
        <fullName evidence="2">S-adenosylmethionine (SAM)-dependent methyltransferase</fullName>
    </submittedName>
    <submittedName>
        <fullName evidence="1">SAM-dependent methyltransferase</fullName>
    </submittedName>
</protein>
<evidence type="ECO:0000313" key="3">
    <source>
        <dbReference type="Proteomes" id="UP000002754"/>
    </source>
</evidence>
<reference evidence="2 4" key="2">
    <citation type="submission" date="2014-01" db="EMBL/GenBank/DDBJ databases">
        <title>Draft genome sequencing of Bacillus alcalophilus CGMCC 1.3604.</title>
        <authorList>
            <person name="Yang J."/>
            <person name="Diao L."/>
            <person name="Yang S."/>
        </authorList>
    </citation>
    <scope>NUCLEOTIDE SEQUENCE [LARGE SCALE GENOMIC DNA]</scope>
    <source>
        <strain evidence="2 4">CGMCC 1.3604</strain>
    </source>
</reference>
<organism evidence="1 3">
    <name type="scientific">Alkalihalobacillus alcalophilus ATCC 27647 = CGMCC 1.3604</name>
    <dbReference type="NCBI Taxonomy" id="1218173"/>
    <lineage>
        <taxon>Bacteria</taxon>
        <taxon>Bacillati</taxon>
        <taxon>Bacillota</taxon>
        <taxon>Bacilli</taxon>
        <taxon>Bacillales</taxon>
        <taxon>Bacillaceae</taxon>
        <taxon>Alkalihalobacillus</taxon>
    </lineage>
</organism>
<dbReference type="GO" id="GO:0032259">
    <property type="term" value="P:methylation"/>
    <property type="evidence" value="ECO:0007669"/>
    <property type="project" value="UniProtKB-KW"/>
</dbReference>